<evidence type="ECO:0000256" key="10">
    <source>
        <dbReference type="SAM" id="Phobius"/>
    </source>
</evidence>
<dbReference type="PROSITE" id="PS50109">
    <property type="entry name" value="HIS_KIN"/>
    <property type="match status" value="1"/>
</dbReference>
<feature type="domain" description="Histidine kinase" evidence="11">
    <location>
        <begin position="396"/>
        <end position="588"/>
    </location>
</feature>
<evidence type="ECO:0000256" key="9">
    <source>
        <dbReference type="PROSITE-ProRule" id="PRU00339"/>
    </source>
</evidence>
<evidence type="ECO:0000256" key="7">
    <source>
        <dbReference type="ARBA" id="ARBA00023012"/>
    </source>
</evidence>
<dbReference type="SUPFAM" id="SSF55874">
    <property type="entry name" value="ATPase domain of HSP90 chaperone/DNA topoisomerase II/histidine kinase"/>
    <property type="match status" value="1"/>
</dbReference>
<dbReference type="InterPro" id="IPR050482">
    <property type="entry name" value="Sensor_HK_TwoCompSys"/>
</dbReference>
<dbReference type="PROSITE" id="PS50005">
    <property type="entry name" value="TPR"/>
    <property type="match status" value="1"/>
</dbReference>
<gene>
    <name evidence="12" type="ORF">QLS71_008270</name>
</gene>
<evidence type="ECO:0000256" key="4">
    <source>
        <dbReference type="ARBA" id="ARBA00022692"/>
    </source>
</evidence>
<keyword evidence="9" id="KW-0802">TPR repeat</keyword>
<proteinExistence type="predicted"/>
<keyword evidence="3" id="KW-0808">Transferase</keyword>
<dbReference type="Pfam" id="PF13424">
    <property type="entry name" value="TPR_12"/>
    <property type="match status" value="1"/>
</dbReference>
<dbReference type="InterPro" id="IPR003594">
    <property type="entry name" value="HATPase_dom"/>
</dbReference>
<keyword evidence="8 10" id="KW-0472">Membrane</keyword>
<keyword evidence="6 10" id="KW-1133">Transmembrane helix</keyword>
<evidence type="ECO:0000313" key="12">
    <source>
        <dbReference type="EMBL" id="XBL16001.1"/>
    </source>
</evidence>
<dbReference type="GO" id="GO:0005886">
    <property type="term" value="C:plasma membrane"/>
    <property type="evidence" value="ECO:0007669"/>
    <property type="project" value="UniProtKB-SubCell"/>
</dbReference>
<dbReference type="GO" id="GO:0000155">
    <property type="term" value="F:phosphorelay sensor kinase activity"/>
    <property type="evidence" value="ECO:0007669"/>
    <property type="project" value="InterPro"/>
</dbReference>
<dbReference type="EMBL" id="CP155618">
    <property type="protein sequence ID" value="XBL16001.1"/>
    <property type="molecule type" value="Genomic_DNA"/>
</dbReference>
<dbReference type="Pfam" id="PF02518">
    <property type="entry name" value="HATPase_c"/>
    <property type="match status" value="1"/>
</dbReference>
<dbReference type="SUPFAM" id="SSF48452">
    <property type="entry name" value="TPR-like"/>
    <property type="match status" value="1"/>
</dbReference>
<dbReference type="PANTHER" id="PTHR24421:SF37">
    <property type="entry name" value="SENSOR HISTIDINE KINASE NARS"/>
    <property type="match status" value="1"/>
</dbReference>
<dbReference type="AlphaFoldDB" id="A0AAU7EKI7"/>
<dbReference type="InterPro" id="IPR005467">
    <property type="entry name" value="His_kinase_dom"/>
</dbReference>
<dbReference type="SMART" id="SM00387">
    <property type="entry name" value="HATPase_c"/>
    <property type="match status" value="1"/>
</dbReference>
<comment type="subcellular location">
    <subcellularLocation>
        <location evidence="1">Cell membrane</location>
        <topology evidence="1">Multi-pass membrane protein</topology>
    </subcellularLocation>
</comment>
<dbReference type="Proteomes" id="UP001224325">
    <property type="component" value="Chromosome"/>
</dbReference>
<dbReference type="KEGG" id="mlil:QLS71_008270"/>
<evidence type="ECO:0000256" key="6">
    <source>
        <dbReference type="ARBA" id="ARBA00022989"/>
    </source>
</evidence>
<evidence type="ECO:0000256" key="8">
    <source>
        <dbReference type="ARBA" id="ARBA00023136"/>
    </source>
</evidence>
<keyword evidence="4 10" id="KW-0812">Transmembrane</keyword>
<keyword evidence="7" id="KW-0902">Two-component regulatory system</keyword>
<keyword evidence="13" id="KW-1185">Reference proteome</keyword>
<evidence type="ECO:0000313" key="13">
    <source>
        <dbReference type="Proteomes" id="UP001224325"/>
    </source>
</evidence>
<organism evidence="12 13">
    <name type="scientific">Mariniflexile litorale</name>
    <dbReference type="NCBI Taxonomy" id="3045158"/>
    <lineage>
        <taxon>Bacteria</taxon>
        <taxon>Pseudomonadati</taxon>
        <taxon>Bacteroidota</taxon>
        <taxon>Flavobacteriia</taxon>
        <taxon>Flavobacteriales</taxon>
        <taxon>Flavobacteriaceae</taxon>
        <taxon>Mariniflexile</taxon>
    </lineage>
</organism>
<keyword evidence="5 12" id="KW-0418">Kinase</keyword>
<evidence type="ECO:0000256" key="1">
    <source>
        <dbReference type="ARBA" id="ARBA00004651"/>
    </source>
</evidence>
<name>A0AAU7EKI7_9FLAO</name>
<dbReference type="InterPro" id="IPR036890">
    <property type="entry name" value="HATPase_C_sf"/>
</dbReference>
<dbReference type="InterPro" id="IPR011712">
    <property type="entry name" value="Sig_transdc_His_kin_sub3_dim/P"/>
</dbReference>
<dbReference type="Gene3D" id="1.20.5.1930">
    <property type="match status" value="1"/>
</dbReference>
<sequence>MKKIDSLKQFVISAKEQDSSSIAEAHYIIAEYYRKATPLTDSAFYYYHKAEKIFKQLNTNYQLALTLYGVAVIQKNEKDFIGSEVSCVEALSLLDPIKETDDIINLKSYIYNNLGIVFKELEQYDESIKYHKKSFQLKEKLKGDNKETIDISKINLANTYKNAQQFDLALNYYNQVLDNKKLINERPGFYALVLDNYAHTLYLSKKHKKLPGLYFKALKISDSISYKGYNSIVINQHLAEYYNDKGNKELAKYYAYIAKDISEKYHNDDLLKSLLLLSKIEEGEMSAKHLKSYIKLNDSLQKNERTIRNKFARIRFETSQIEEENVQIAKERTWFLIISLVLIIASFLLYLVITQRNKNKELQFIQEQQETNEEIYNLMLSQNEKIEEARTLEKKRISQELHDGVLGRLFGTRLSLDSLNMSSSADAIKTRNQYIKELKNIEDDIRKVSHELNADFVAGSGFIDIIKTLVEALATVYNLSYKLEYDDIINWEDISNKKKIHIYRIIQEALHNIYKHAQATSVIVSFELKKNAIWLALIDNGIGFDINKAKSGIGLKNMNSRIKEINGIINIKSEKEIGTTVMIQVPIT</sequence>
<accession>A0AAU7EKI7</accession>
<evidence type="ECO:0000259" key="11">
    <source>
        <dbReference type="PROSITE" id="PS50109"/>
    </source>
</evidence>
<feature type="repeat" description="TPR" evidence="9">
    <location>
        <begin position="108"/>
        <end position="141"/>
    </location>
</feature>
<dbReference type="GO" id="GO:0046983">
    <property type="term" value="F:protein dimerization activity"/>
    <property type="evidence" value="ECO:0007669"/>
    <property type="project" value="InterPro"/>
</dbReference>
<dbReference type="Gene3D" id="1.25.40.10">
    <property type="entry name" value="Tetratricopeptide repeat domain"/>
    <property type="match status" value="2"/>
</dbReference>
<keyword evidence="2" id="KW-1003">Cell membrane</keyword>
<dbReference type="Gene3D" id="3.30.565.10">
    <property type="entry name" value="Histidine kinase-like ATPase, C-terminal domain"/>
    <property type="match status" value="1"/>
</dbReference>
<dbReference type="CDD" id="cd16917">
    <property type="entry name" value="HATPase_UhpB-NarQ-NarX-like"/>
    <property type="match status" value="1"/>
</dbReference>
<dbReference type="RefSeq" id="WP_308993197.1">
    <property type="nucleotide sequence ID" value="NZ_CP155618.1"/>
</dbReference>
<dbReference type="SMART" id="SM00028">
    <property type="entry name" value="TPR"/>
    <property type="match status" value="2"/>
</dbReference>
<dbReference type="InterPro" id="IPR019734">
    <property type="entry name" value="TPR_rpt"/>
</dbReference>
<protein>
    <submittedName>
        <fullName evidence="12">Sensor histidine kinase</fullName>
    </submittedName>
</protein>
<dbReference type="PANTHER" id="PTHR24421">
    <property type="entry name" value="NITRATE/NITRITE SENSOR PROTEIN NARX-RELATED"/>
    <property type="match status" value="1"/>
</dbReference>
<evidence type="ECO:0000256" key="5">
    <source>
        <dbReference type="ARBA" id="ARBA00022777"/>
    </source>
</evidence>
<dbReference type="InterPro" id="IPR011990">
    <property type="entry name" value="TPR-like_helical_dom_sf"/>
</dbReference>
<dbReference type="Pfam" id="PF07730">
    <property type="entry name" value="HisKA_3"/>
    <property type="match status" value="1"/>
</dbReference>
<evidence type="ECO:0000256" key="3">
    <source>
        <dbReference type="ARBA" id="ARBA00022679"/>
    </source>
</evidence>
<reference evidence="12" key="1">
    <citation type="submission" date="2024-04" db="EMBL/GenBank/DDBJ databases">
        <title>Mariniflexile litorale, isolated from the shallow sediments of the Sea of Japan.</title>
        <authorList>
            <person name="Romanenko L."/>
            <person name="Isaeva M."/>
        </authorList>
    </citation>
    <scope>NUCLEOTIDE SEQUENCE [LARGE SCALE GENOMIC DNA]</scope>
    <source>
        <strain evidence="12">KMM 9835</strain>
    </source>
</reference>
<feature type="transmembrane region" description="Helical" evidence="10">
    <location>
        <begin position="334"/>
        <end position="353"/>
    </location>
</feature>
<evidence type="ECO:0000256" key="2">
    <source>
        <dbReference type="ARBA" id="ARBA00022475"/>
    </source>
</evidence>